<name>A0ABY6LUS4_9ARAC</name>
<organism evidence="1 2">
    <name type="scientific">Cordylochernes scorpioides</name>
    <dbReference type="NCBI Taxonomy" id="51811"/>
    <lineage>
        <taxon>Eukaryota</taxon>
        <taxon>Metazoa</taxon>
        <taxon>Ecdysozoa</taxon>
        <taxon>Arthropoda</taxon>
        <taxon>Chelicerata</taxon>
        <taxon>Arachnida</taxon>
        <taxon>Pseudoscorpiones</taxon>
        <taxon>Cheliferoidea</taxon>
        <taxon>Chernetidae</taxon>
        <taxon>Cordylochernes</taxon>
    </lineage>
</organism>
<sequence>MDLSQIPAIRRILLVNGRCHSRSGKILWHRLVGSSTRLEVTLAASSTDRRYDQTPLVPQTSDEEVIDAVTSFFESLETSFFLEGIKALEHRLKKCINLKRDYVEK</sequence>
<dbReference type="Gene3D" id="3.30.420.10">
    <property type="entry name" value="Ribonuclease H-like superfamily/Ribonuclease H"/>
    <property type="match status" value="1"/>
</dbReference>
<protein>
    <submittedName>
        <fullName evidence="1">Uncharacterized protein</fullName>
    </submittedName>
</protein>
<dbReference type="Proteomes" id="UP001235939">
    <property type="component" value="Chromosome 23"/>
</dbReference>
<evidence type="ECO:0000313" key="2">
    <source>
        <dbReference type="Proteomes" id="UP001235939"/>
    </source>
</evidence>
<reference evidence="1 2" key="1">
    <citation type="submission" date="2022-03" db="EMBL/GenBank/DDBJ databases">
        <title>A chromosomal length assembly of Cordylochernes scorpioides.</title>
        <authorList>
            <person name="Zeh D."/>
            <person name="Zeh J."/>
        </authorList>
    </citation>
    <scope>NUCLEOTIDE SEQUENCE [LARGE SCALE GENOMIC DNA]</scope>
    <source>
        <strain evidence="1">IN4F17</strain>
        <tissue evidence="1">Whole Body</tissue>
    </source>
</reference>
<keyword evidence="2" id="KW-1185">Reference proteome</keyword>
<dbReference type="InterPro" id="IPR036397">
    <property type="entry name" value="RNaseH_sf"/>
</dbReference>
<evidence type="ECO:0000313" key="1">
    <source>
        <dbReference type="EMBL" id="UYV83295.1"/>
    </source>
</evidence>
<proteinExistence type="predicted"/>
<dbReference type="EMBL" id="CP092885">
    <property type="protein sequence ID" value="UYV83295.1"/>
    <property type="molecule type" value="Genomic_DNA"/>
</dbReference>
<accession>A0ABY6LUS4</accession>
<gene>
    <name evidence="1" type="ORF">LAZ67_23000433</name>
</gene>